<dbReference type="Proteomes" id="UP001177021">
    <property type="component" value="Unassembled WGS sequence"/>
</dbReference>
<accession>A0ACB0IBF6</accession>
<protein>
    <submittedName>
        <fullName evidence="1">Uncharacterized protein</fullName>
    </submittedName>
</protein>
<reference evidence="1" key="1">
    <citation type="submission" date="2023-10" db="EMBL/GenBank/DDBJ databases">
        <authorList>
            <person name="Rodriguez Cubillos JULIANA M."/>
            <person name="De Vega J."/>
        </authorList>
    </citation>
    <scope>NUCLEOTIDE SEQUENCE</scope>
</reference>
<evidence type="ECO:0000313" key="1">
    <source>
        <dbReference type="EMBL" id="CAJ2628487.1"/>
    </source>
</evidence>
<gene>
    <name evidence="1" type="ORF">MILVUS5_LOCUS704</name>
</gene>
<evidence type="ECO:0000313" key="2">
    <source>
        <dbReference type="Proteomes" id="UP001177021"/>
    </source>
</evidence>
<keyword evidence="2" id="KW-1185">Reference proteome</keyword>
<proteinExistence type="predicted"/>
<organism evidence="1 2">
    <name type="scientific">Trifolium pratense</name>
    <name type="common">Red clover</name>
    <dbReference type="NCBI Taxonomy" id="57577"/>
    <lineage>
        <taxon>Eukaryota</taxon>
        <taxon>Viridiplantae</taxon>
        <taxon>Streptophyta</taxon>
        <taxon>Embryophyta</taxon>
        <taxon>Tracheophyta</taxon>
        <taxon>Spermatophyta</taxon>
        <taxon>Magnoliopsida</taxon>
        <taxon>eudicotyledons</taxon>
        <taxon>Gunneridae</taxon>
        <taxon>Pentapetalae</taxon>
        <taxon>rosids</taxon>
        <taxon>fabids</taxon>
        <taxon>Fabales</taxon>
        <taxon>Fabaceae</taxon>
        <taxon>Papilionoideae</taxon>
        <taxon>50 kb inversion clade</taxon>
        <taxon>NPAAA clade</taxon>
        <taxon>Hologalegina</taxon>
        <taxon>IRL clade</taxon>
        <taxon>Trifolieae</taxon>
        <taxon>Trifolium</taxon>
    </lineage>
</organism>
<name>A0ACB0IBF6_TRIPR</name>
<dbReference type="EMBL" id="CASHSV030000001">
    <property type="protein sequence ID" value="CAJ2628487.1"/>
    <property type="molecule type" value="Genomic_DNA"/>
</dbReference>
<sequence length="300" mass="34352">MNFFQYSTTIFFISITFLLFLPSSKPISNYNTLVYKTCSTQTFNHESYSQSLDSLFQQLITQSSQHKFFKTNEAIDDHTFISGFFQCRNDINNEDCFTCVTSLLPHISNTLCNDSTSARLQLQGCYVQYRTEQFQEKTIRESKNNDMFHKICRVPIVEYYVEFKELMEEAFMMLENGIINSDGFYAMDYKKVKLMAQCESGLRTCDCSECVNDAVMVAKEECDGSASAKIYFDKCFISYTYMLKSGNGDDDSYVPGASRNNNSQKSQKLIAIIVGGAATLFLGLIFVSLLNSRLRKDDYE</sequence>
<comment type="caution">
    <text evidence="1">The sequence shown here is derived from an EMBL/GenBank/DDBJ whole genome shotgun (WGS) entry which is preliminary data.</text>
</comment>